<comment type="catalytic activity">
    <reaction evidence="13">
        <text>9-octadecanoyloxy-octadecanoate + H2O = 9-hydroxy-octadecanoate + octadecanoate + H(+)</text>
        <dbReference type="Rhea" id="RHEA:52096"/>
        <dbReference type="ChEBI" id="CHEBI:15377"/>
        <dbReference type="ChEBI" id="CHEBI:15378"/>
        <dbReference type="ChEBI" id="CHEBI:25629"/>
        <dbReference type="ChEBI" id="CHEBI:136286"/>
        <dbReference type="ChEBI" id="CHEBI:136373"/>
    </reaction>
    <physiologicalReaction direction="left-to-right" evidence="13">
        <dbReference type="Rhea" id="RHEA:52097"/>
    </physiologicalReaction>
</comment>
<evidence type="ECO:0000256" key="3">
    <source>
        <dbReference type="ARBA" id="ARBA00009300"/>
    </source>
</evidence>
<dbReference type="PANTHER" id="PTHR10989">
    <property type="entry name" value="ANDROGEN-INDUCED PROTEIN 1-RELATED"/>
    <property type="match status" value="1"/>
</dbReference>
<comment type="catalytic activity">
    <reaction evidence="14">
        <text>13-(9Z-octadecenoyloxy)-octadecanoate + H2O = 13-hydroxy-octadecanoate + (9Z)-octadecenoate + H(+)</text>
        <dbReference type="Rhea" id="RHEA:52064"/>
        <dbReference type="ChEBI" id="CHEBI:15377"/>
        <dbReference type="ChEBI" id="CHEBI:15378"/>
        <dbReference type="ChEBI" id="CHEBI:30823"/>
        <dbReference type="ChEBI" id="CHEBI:136303"/>
        <dbReference type="ChEBI" id="CHEBI:136304"/>
    </reaction>
    <physiologicalReaction direction="left-to-right" evidence="14">
        <dbReference type="Rhea" id="RHEA:52065"/>
    </physiologicalReaction>
</comment>
<feature type="transmembrane region" description="Helical" evidence="17">
    <location>
        <begin position="178"/>
        <end position="198"/>
    </location>
</feature>
<comment type="catalytic activity">
    <reaction evidence="9">
        <text>9-hexadecanoyloxy-octadecanoate + H2O = 9-hydroxy-octadecanoate + hexadecanoate + H(+)</text>
        <dbReference type="Rhea" id="RHEA:52052"/>
        <dbReference type="ChEBI" id="CHEBI:7896"/>
        <dbReference type="ChEBI" id="CHEBI:15377"/>
        <dbReference type="ChEBI" id="CHEBI:15378"/>
        <dbReference type="ChEBI" id="CHEBI:83670"/>
        <dbReference type="ChEBI" id="CHEBI:136286"/>
    </reaction>
    <physiologicalReaction direction="left-to-right" evidence="9">
        <dbReference type="Rhea" id="RHEA:52053"/>
    </physiologicalReaction>
</comment>
<evidence type="ECO:0000256" key="1">
    <source>
        <dbReference type="ARBA" id="ARBA00000923"/>
    </source>
</evidence>
<evidence type="ECO:0000256" key="14">
    <source>
        <dbReference type="ARBA" id="ARBA00049296"/>
    </source>
</evidence>
<accession>A0A0A9XV80</accession>
<evidence type="ECO:0000256" key="11">
    <source>
        <dbReference type="ARBA" id="ARBA00048701"/>
    </source>
</evidence>
<comment type="catalytic activity">
    <reaction evidence="10">
        <text>12-octadecanoyloxy-octadecanoate + H2O = 12-hydroxyoctadecanoate + octadecanoate + H(+)</text>
        <dbReference type="Rhea" id="RHEA:52080"/>
        <dbReference type="ChEBI" id="CHEBI:15377"/>
        <dbReference type="ChEBI" id="CHEBI:15378"/>
        <dbReference type="ChEBI" id="CHEBI:25629"/>
        <dbReference type="ChEBI" id="CHEBI:84201"/>
        <dbReference type="ChEBI" id="CHEBI:136330"/>
    </reaction>
    <physiologicalReaction direction="left-to-right" evidence="10">
        <dbReference type="Rhea" id="RHEA:52081"/>
    </physiologicalReaction>
</comment>
<comment type="subcellular location">
    <subcellularLocation>
        <location evidence="2">Endomembrane system</location>
        <topology evidence="2">Multi-pass membrane protein</topology>
    </subcellularLocation>
</comment>
<keyword evidence="6 17" id="KW-0472">Membrane</keyword>
<evidence type="ECO:0000313" key="18">
    <source>
        <dbReference type="EMBL" id="JAG22783.1"/>
    </source>
</evidence>
<feature type="transmembrane region" description="Helical" evidence="17">
    <location>
        <begin position="153"/>
        <end position="169"/>
    </location>
</feature>
<sequence>MLGLRSHQYNGTYIRRCIHTFVVVAIPITMIWFMIRCIQAVMTIPNITEMPFIVHGLQNLHLFFSFWVSGLQYLYFSTYSVIDLLEILSDKWNRKDLHRYIDWMHSTASYLLFTLVFPLSVMVGVLFWSMYYWDRTYIYPYLLDDWVSPIPNHVMHTFPIPLSVLYMLISNKKEPSKLLTLSGLVFFLAFYSYLFFDFKMTRGKWIYLCLEQLTPNQVQWVLAFAAFSPILFHYLGYKIYESFKNLRQNVPFLRLLAC</sequence>
<comment type="catalytic activity">
    <reaction evidence="12">
        <text>9-(9Z-octadecenoyloxy)-octadecanoate + H2O = 9-hydroxy-octadecanoate + (9Z)-octadecenoate + H(+)</text>
        <dbReference type="Rhea" id="RHEA:52048"/>
        <dbReference type="ChEBI" id="CHEBI:15377"/>
        <dbReference type="ChEBI" id="CHEBI:15378"/>
        <dbReference type="ChEBI" id="CHEBI:30823"/>
        <dbReference type="ChEBI" id="CHEBI:136282"/>
        <dbReference type="ChEBI" id="CHEBI:136286"/>
    </reaction>
    <physiologicalReaction direction="left-to-right" evidence="12">
        <dbReference type="Rhea" id="RHEA:52049"/>
    </physiologicalReaction>
</comment>
<dbReference type="PANTHER" id="PTHR10989:SF16">
    <property type="entry name" value="AT02829P-RELATED"/>
    <property type="match status" value="1"/>
</dbReference>
<evidence type="ECO:0000256" key="16">
    <source>
        <dbReference type="ARBA" id="ARBA00049428"/>
    </source>
</evidence>
<gene>
    <name evidence="19" type="primary">AIG1_2</name>
    <name evidence="18" type="ORF">CM83_50229</name>
    <name evidence="19" type="ORF">g.57065</name>
</gene>
<evidence type="ECO:0000256" key="15">
    <source>
        <dbReference type="ARBA" id="ARBA00049322"/>
    </source>
</evidence>
<evidence type="ECO:0000256" key="10">
    <source>
        <dbReference type="ARBA" id="ARBA00048680"/>
    </source>
</evidence>
<dbReference type="GO" id="GO:0012505">
    <property type="term" value="C:endomembrane system"/>
    <property type="evidence" value="ECO:0007669"/>
    <property type="project" value="UniProtKB-SubCell"/>
</dbReference>
<evidence type="ECO:0000256" key="17">
    <source>
        <dbReference type="SAM" id="Phobius"/>
    </source>
</evidence>
<reference evidence="18" key="1">
    <citation type="journal article" date="2014" name="PLoS ONE">
        <title>Transcriptome-Based Identification of ABC Transporters in the Western Tarnished Plant Bug Lygus hesperus.</title>
        <authorList>
            <person name="Hull J.J."/>
            <person name="Chaney K."/>
            <person name="Geib S.M."/>
            <person name="Fabrick J.A."/>
            <person name="Brent C.S."/>
            <person name="Walsh D."/>
            <person name="Lavine L.C."/>
        </authorList>
    </citation>
    <scope>NUCLEOTIDE SEQUENCE</scope>
</reference>
<comment type="similarity">
    <text evidence="3">Belongs to the AIG1 family.</text>
</comment>
<dbReference type="AlphaFoldDB" id="A0A0A9XV80"/>
<evidence type="ECO:0000313" key="19">
    <source>
        <dbReference type="EMBL" id="JAQ15312.1"/>
    </source>
</evidence>
<keyword evidence="5 17" id="KW-1133">Transmembrane helix</keyword>
<comment type="catalytic activity">
    <reaction evidence="15">
        <text>13-(9Z-hexadecenoyloxy)-octadecanoate + H2O = 13-hydroxy-octadecanoate + (9Z)-hexadecenoate + H(+)</text>
        <dbReference type="Rhea" id="RHEA:52076"/>
        <dbReference type="ChEBI" id="CHEBI:15377"/>
        <dbReference type="ChEBI" id="CHEBI:15378"/>
        <dbReference type="ChEBI" id="CHEBI:32372"/>
        <dbReference type="ChEBI" id="CHEBI:136304"/>
        <dbReference type="ChEBI" id="CHEBI:136315"/>
    </reaction>
    <physiologicalReaction direction="left-to-right" evidence="15">
        <dbReference type="Rhea" id="RHEA:52077"/>
    </physiologicalReaction>
</comment>
<comment type="catalytic activity">
    <reaction evidence="7">
        <text>12-hexadecanoyloxy-octadecanoate + H2O = 12-hydroxyoctadecanoate + hexadecanoate + H(+)</text>
        <dbReference type="Rhea" id="RHEA:52056"/>
        <dbReference type="ChEBI" id="CHEBI:7896"/>
        <dbReference type="ChEBI" id="CHEBI:15377"/>
        <dbReference type="ChEBI" id="CHEBI:15378"/>
        <dbReference type="ChEBI" id="CHEBI:83677"/>
        <dbReference type="ChEBI" id="CHEBI:84201"/>
    </reaction>
    <physiologicalReaction direction="left-to-right" evidence="7">
        <dbReference type="Rhea" id="RHEA:52057"/>
    </physiologicalReaction>
</comment>
<dbReference type="EMBL" id="GBHO01020821">
    <property type="protein sequence ID" value="JAG22783.1"/>
    <property type="molecule type" value="Transcribed_RNA"/>
</dbReference>
<comment type="catalytic activity">
    <reaction evidence="16">
        <text>12-(9Z-hexadecenoyloxy)-octadecanoate + H2O = 12-hydroxyoctadecanoate + (9Z)-hexadecenoate + H(+)</text>
        <dbReference type="Rhea" id="RHEA:52072"/>
        <dbReference type="ChEBI" id="CHEBI:15377"/>
        <dbReference type="ChEBI" id="CHEBI:15378"/>
        <dbReference type="ChEBI" id="CHEBI:32372"/>
        <dbReference type="ChEBI" id="CHEBI:84201"/>
        <dbReference type="ChEBI" id="CHEBI:136312"/>
    </reaction>
    <physiologicalReaction direction="left-to-right" evidence="16">
        <dbReference type="Rhea" id="RHEA:52073"/>
    </physiologicalReaction>
</comment>
<evidence type="ECO:0000256" key="5">
    <source>
        <dbReference type="ARBA" id="ARBA00022989"/>
    </source>
</evidence>
<comment type="catalytic activity">
    <reaction evidence="11">
        <text>12-(9Z-octadecenoyloxy)-octadecanoate + H2O = 12-hydroxyoctadecanoate + (9Z)-octadecenoate + H(+)</text>
        <dbReference type="Rhea" id="RHEA:52060"/>
        <dbReference type="ChEBI" id="CHEBI:15377"/>
        <dbReference type="ChEBI" id="CHEBI:15378"/>
        <dbReference type="ChEBI" id="CHEBI:30823"/>
        <dbReference type="ChEBI" id="CHEBI:84201"/>
        <dbReference type="ChEBI" id="CHEBI:136302"/>
    </reaction>
    <physiologicalReaction direction="left-to-right" evidence="11">
        <dbReference type="Rhea" id="RHEA:52061"/>
    </physiologicalReaction>
</comment>
<evidence type="ECO:0000256" key="13">
    <source>
        <dbReference type="ARBA" id="ARBA00049221"/>
    </source>
</evidence>
<evidence type="ECO:0000256" key="6">
    <source>
        <dbReference type="ARBA" id="ARBA00023136"/>
    </source>
</evidence>
<proteinExistence type="inferred from homology"/>
<evidence type="ECO:0000256" key="4">
    <source>
        <dbReference type="ARBA" id="ARBA00022692"/>
    </source>
</evidence>
<dbReference type="InterPro" id="IPR006838">
    <property type="entry name" value="ADTRP_AIG1"/>
</dbReference>
<feature type="transmembrane region" description="Helical" evidence="17">
    <location>
        <begin position="218"/>
        <end position="237"/>
    </location>
</feature>
<dbReference type="Pfam" id="PF04750">
    <property type="entry name" value="Far-17a_AIG1"/>
    <property type="match status" value="1"/>
</dbReference>
<reference evidence="18" key="2">
    <citation type="submission" date="2014-07" db="EMBL/GenBank/DDBJ databases">
        <authorList>
            <person name="Hull J."/>
        </authorList>
    </citation>
    <scope>NUCLEOTIDE SEQUENCE</scope>
</reference>
<keyword evidence="4 17" id="KW-0812">Transmembrane</keyword>
<feature type="transmembrane region" description="Helical" evidence="17">
    <location>
        <begin position="21"/>
        <end position="42"/>
    </location>
</feature>
<organism evidence="18">
    <name type="scientific">Lygus hesperus</name>
    <name type="common">Western plant bug</name>
    <dbReference type="NCBI Taxonomy" id="30085"/>
    <lineage>
        <taxon>Eukaryota</taxon>
        <taxon>Metazoa</taxon>
        <taxon>Ecdysozoa</taxon>
        <taxon>Arthropoda</taxon>
        <taxon>Hexapoda</taxon>
        <taxon>Insecta</taxon>
        <taxon>Pterygota</taxon>
        <taxon>Neoptera</taxon>
        <taxon>Paraneoptera</taxon>
        <taxon>Hemiptera</taxon>
        <taxon>Heteroptera</taxon>
        <taxon>Panheteroptera</taxon>
        <taxon>Cimicomorpha</taxon>
        <taxon>Miridae</taxon>
        <taxon>Mirini</taxon>
        <taxon>Lygus</taxon>
    </lineage>
</organism>
<dbReference type="EMBL" id="GDHC01003317">
    <property type="protein sequence ID" value="JAQ15312.1"/>
    <property type="molecule type" value="Transcribed_RNA"/>
</dbReference>
<evidence type="ECO:0000256" key="2">
    <source>
        <dbReference type="ARBA" id="ARBA00004127"/>
    </source>
</evidence>
<evidence type="ECO:0000256" key="8">
    <source>
        <dbReference type="ARBA" id="ARBA00047427"/>
    </source>
</evidence>
<feature type="transmembrane region" description="Helical" evidence="17">
    <location>
        <begin position="109"/>
        <end position="133"/>
    </location>
</feature>
<name>A0A0A9XV80_LYGHE</name>
<dbReference type="GO" id="GO:0016020">
    <property type="term" value="C:membrane"/>
    <property type="evidence" value="ECO:0007669"/>
    <property type="project" value="InterPro"/>
</dbReference>
<comment type="catalytic activity">
    <reaction evidence="1">
        <text>9-(9Z-hexadecenoyloxy)-octadecanoate + H2O = (9Z)-hexadecenoate + 9-hydroxy-octadecanoate + H(+)</text>
        <dbReference type="Rhea" id="RHEA:52068"/>
        <dbReference type="ChEBI" id="CHEBI:15377"/>
        <dbReference type="ChEBI" id="CHEBI:15378"/>
        <dbReference type="ChEBI" id="CHEBI:32372"/>
        <dbReference type="ChEBI" id="CHEBI:136286"/>
        <dbReference type="ChEBI" id="CHEBI:136309"/>
    </reaction>
    <physiologicalReaction direction="left-to-right" evidence="1">
        <dbReference type="Rhea" id="RHEA:52069"/>
    </physiologicalReaction>
</comment>
<feature type="transmembrane region" description="Helical" evidence="17">
    <location>
        <begin position="62"/>
        <end position="88"/>
    </location>
</feature>
<evidence type="ECO:0000256" key="12">
    <source>
        <dbReference type="ARBA" id="ARBA00048800"/>
    </source>
</evidence>
<comment type="catalytic activity">
    <reaction evidence="8">
        <text>13-octadecanoyloxy-octadecanoate + H2O = 13-hydroxy-octadecanoate + octadecanoate + H(+)</text>
        <dbReference type="Rhea" id="RHEA:52084"/>
        <dbReference type="ChEBI" id="CHEBI:15377"/>
        <dbReference type="ChEBI" id="CHEBI:15378"/>
        <dbReference type="ChEBI" id="CHEBI:25629"/>
        <dbReference type="ChEBI" id="CHEBI:136304"/>
        <dbReference type="ChEBI" id="CHEBI:136335"/>
    </reaction>
    <physiologicalReaction direction="left-to-right" evidence="8">
        <dbReference type="Rhea" id="RHEA:52085"/>
    </physiologicalReaction>
</comment>
<reference evidence="19" key="3">
    <citation type="journal article" date="2016" name="Gigascience">
        <title>De novo construction of an expanded transcriptome assembly for the western tarnished plant bug, Lygus hesperus.</title>
        <authorList>
            <person name="Tassone E.E."/>
            <person name="Geib S.M."/>
            <person name="Hall B."/>
            <person name="Fabrick J.A."/>
            <person name="Brent C.S."/>
            <person name="Hull J.J."/>
        </authorList>
    </citation>
    <scope>NUCLEOTIDE SEQUENCE</scope>
</reference>
<protein>
    <submittedName>
        <fullName evidence="19">Androgen-induced gene 1 protein</fullName>
    </submittedName>
</protein>
<evidence type="ECO:0000256" key="7">
    <source>
        <dbReference type="ARBA" id="ARBA00047368"/>
    </source>
</evidence>
<evidence type="ECO:0000256" key="9">
    <source>
        <dbReference type="ARBA" id="ARBA00047863"/>
    </source>
</evidence>